<dbReference type="AlphaFoldDB" id="A0A3B0VID2"/>
<evidence type="ECO:0000256" key="5">
    <source>
        <dbReference type="ARBA" id="ARBA00022605"/>
    </source>
</evidence>
<protein>
    <recommendedName>
        <fullName evidence="4">threonine synthase</fullName>
        <ecNumber evidence="4">4.2.3.1</ecNumber>
    </recommendedName>
</protein>
<organism evidence="9">
    <name type="scientific">hydrothermal vent metagenome</name>
    <dbReference type="NCBI Taxonomy" id="652676"/>
    <lineage>
        <taxon>unclassified sequences</taxon>
        <taxon>metagenomes</taxon>
        <taxon>ecological metagenomes</taxon>
    </lineage>
</organism>
<comment type="cofactor">
    <cofactor evidence="1">
        <name>pyridoxal 5'-phosphate</name>
        <dbReference type="ChEBI" id="CHEBI:597326"/>
    </cofactor>
</comment>
<evidence type="ECO:0000313" key="9">
    <source>
        <dbReference type="EMBL" id="VAW36559.1"/>
    </source>
</evidence>
<dbReference type="InterPro" id="IPR037158">
    <property type="entry name" value="Thr_synth_N_sf"/>
</dbReference>
<keyword evidence="5" id="KW-0028">Amino-acid biosynthesis</keyword>
<sequence length="422" mass="46713">MKLYNLTVPTQQVNFKQAVIYGIGQQQGLFFTNQFKSLDNIADILSMDFIQRSSHIIHHLLDGELPYAQVNDMVSTAFNFAVPIVKIDNNLSCLELFHGQTLAFKDFGARFMAQCVAAFNQKKHVTILTATSGDTGAAVAHAFYKMAGIKVKILYPQGKISNLQEKLFCTLGENIETFAVEGNFDDCQAMVKTAFDADEIRSKHNLTSANSINISRLLAQVCYYFEIASKYNTGDLVISVPSGNFGNLTAGLIARQIGAPIKRFIAATNANDTVPRYLMTQVWSPNKTIETVANAMDVSNPSNWPRIMSLFNNDFGKLQQVISASIKTDEQTYTAMRELQQKNYIAEPHTAIAYAGLVDSLANDEHGVFIATAHPAKFIETVEQVLEIEIPVPSVLAKVKNMLNLSKTISNDTSKFNDLLLK</sequence>
<evidence type="ECO:0000259" key="8">
    <source>
        <dbReference type="Pfam" id="PF00291"/>
    </source>
</evidence>
<dbReference type="NCBIfam" id="TIGR00260">
    <property type="entry name" value="thrC"/>
    <property type="match status" value="1"/>
</dbReference>
<keyword evidence="9" id="KW-0456">Lyase</keyword>
<keyword evidence="6" id="KW-0791">Threonine biosynthesis</keyword>
<evidence type="ECO:0000256" key="3">
    <source>
        <dbReference type="ARBA" id="ARBA00005517"/>
    </source>
</evidence>
<dbReference type="EC" id="4.2.3.1" evidence="4"/>
<dbReference type="InterPro" id="IPR036052">
    <property type="entry name" value="TrpB-like_PALP_sf"/>
</dbReference>
<dbReference type="PANTHER" id="PTHR42690:SF1">
    <property type="entry name" value="THREONINE SYNTHASE-LIKE 2"/>
    <property type="match status" value="1"/>
</dbReference>
<dbReference type="GO" id="GO:0004795">
    <property type="term" value="F:threonine synthase activity"/>
    <property type="evidence" value="ECO:0007669"/>
    <property type="project" value="UniProtKB-EC"/>
</dbReference>
<dbReference type="PANTHER" id="PTHR42690">
    <property type="entry name" value="THREONINE SYNTHASE FAMILY MEMBER"/>
    <property type="match status" value="1"/>
</dbReference>
<dbReference type="FunFam" id="3.40.50.1100:FF:000022">
    <property type="entry name" value="Threonine synthase"/>
    <property type="match status" value="1"/>
</dbReference>
<evidence type="ECO:0000256" key="2">
    <source>
        <dbReference type="ARBA" id="ARBA00004979"/>
    </source>
</evidence>
<dbReference type="EMBL" id="UOEW01000145">
    <property type="protein sequence ID" value="VAW36559.1"/>
    <property type="molecule type" value="Genomic_DNA"/>
</dbReference>
<dbReference type="GO" id="GO:0009088">
    <property type="term" value="P:threonine biosynthetic process"/>
    <property type="evidence" value="ECO:0007669"/>
    <property type="project" value="UniProtKB-UniPathway"/>
</dbReference>
<name>A0A3B0VID2_9ZZZZ</name>
<comment type="pathway">
    <text evidence="2">Amino-acid biosynthesis; L-threonine biosynthesis; L-threonine from L-aspartate: step 5/5.</text>
</comment>
<evidence type="ECO:0000256" key="7">
    <source>
        <dbReference type="ARBA" id="ARBA00022898"/>
    </source>
</evidence>
<feature type="domain" description="Tryptophan synthase beta chain-like PALP" evidence="8">
    <location>
        <begin position="95"/>
        <end position="360"/>
    </location>
</feature>
<dbReference type="InterPro" id="IPR004450">
    <property type="entry name" value="Thr_synthase-like"/>
</dbReference>
<dbReference type="InterPro" id="IPR000634">
    <property type="entry name" value="Ser/Thr_deHydtase_PyrdxlP-BS"/>
</dbReference>
<dbReference type="GO" id="GO:0030170">
    <property type="term" value="F:pyridoxal phosphate binding"/>
    <property type="evidence" value="ECO:0007669"/>
    <property type="project" value="InterPro"/>
</dbReference>
<keyword evidence="7" id="KW-0663">Pyridoxal phosphate</keyword>
<comment type="similarity">
    <text evidence="3">Belongs to the threonine synthase family.</text>
</comment>
<dbReference type="UniPathway" id="UPA00050">
    <property type="reaction ID" value="UER00065"/>
</dbReference>
<dbReference type="InterPro" id="IPR051166">
    <property type="entry name" value="Threonine_Synthase"/>
</dbReference>
<evidence type="ECO:0000256" key="4">
    <source>
        <dbReference type="ARBA" id="ARBA00013028"/>
    </source>
</evidence>
<gene>
    <name evidence="9" type="ORF">MNBD_GAMMA01-2211</name>
</gene>
<dbReference type="InterPro" id="IPR001926">
    <property type="entry name" value="TrpB-like_PALP"/>
</dbReference>
<reference evidence="9" key="1">
    <citation type="submission" date="2018-06" db="EMBL/GenBank/DDBJ databases">
        <authorList>
            <person name="Zhirakovskaya E."/>
        </authorList>
    </citation>
    <scope>NUCLEOTIDE SEQUENCE</scope>
</reference>
<accession>A0A3B0VID2</accession>
<dbReference type="Gene3D" id="3.90.1380.10">
    <property type="entry name" value="Threonine synthase, N-terminal domain"/>
    <property type="match status" value="1"/>
</dbReference>
<dbReference type="Gene3D" id="3.40.50.1100">
    <property type="match status" value="2"/>
</dbReference>
<dbReference type="PROSITE" id="PS00165">
    <property type="entry name" value="DEHYDRATASE_SER_THR"/>
    <property type="match status" value="1"/>
</dbReference>
<dbReference type="SUPFAM" id="SSF53686">
    <property type="entry name" value="Tryptophan synthase beta subunit-like PLP-dependent enzymes"/>
    <property type="match status" value="1"/>
</dbReference>
<proteinExistence type="inferred from homology"/>
<evidence type="ECO:0000256" key="6">
    <source>
        <dbReference type="ARBA" id="ARBA00022697"/>
    </source>
</evidence>
<dbReference type="Pfam" id="PF00291">
    <property type="entry name" value="PALP"/>
    <property type="match status" value="1"/>
</dbReference>
<evidence type="ECO:0000256" key="1">
    <source>
        <dbReference type="ARBA" id="ARBA00001933"/>
    </source>
</evidence>